<dbReference type="Pfam" id="PF08447">
    <property type="entry name" value="PAS_3"/>
    <property type="match status" value="1"/>
</dbReference>
<keyword evidence="5" id="KW-0548">Nucleotidyltransferase</keyword>
<dbReference type="InterPro" id="IPR000014">
    <property type="entry name" value="PAS"/>
</dbReference>
<dbReference type="Pfam" id="PF00990">
    <property type="entry name" value="GGDEF"/>
    <property type="match status" value="1"/>
</dbReference>
<comment type="catalytic activity">
    <reaction evidence="2">
        <text>2 GTP = 3',3'-c-di-GMP + 2 diphosphate</text>
        <dbReference type="Rhea" id="RHEA:24898"/>
        <dbReference type="ChEBI" id="CHEBI:33019"/>
        <dbReference type="ChEBI" id="CHEBI:37565"/>
        <dbReference type="ChEBI" id="CHEBI:58805"/>
        <dbReference type="EC" id="2.7.7.65"/>
    </reaction>
</comment>
<keyword evidence="5" id="KW-0808">Transferase</keyword>
<accession>A0ABY5GRX5</accession>
<dbReference type="PANTHER" id="PTHR45138:SF9">
    <property type="entry name" value="DIGUANYLATE CYCLASE DGCM-RELATED"/>
    <property type="match status" value="1"/>
</dbReference>
<dbReference type="InterPro" id="IPR043128">
    <property type="entry name" value="Rev_trsase/Diguanyl_cyclase"/>
</dbReference>
<dbReference type="PANTHER" id="PTHR45138">
    <property type="entry name" value="REGULATORY COMPONENTS OF SENSORY TRANSDUCTION SYSTEM"/>
    <property type="match status" value="1"/>
</dbReference>
<protein>
    <recommendedName>
        <fullName evidence="1">diguanylate cyclase</fullName>
        <ecNumber evidence="1">2.7.7.65</ecNumber>
    </recommendedName>
</protein>
<evidence type="ECO:0000313" key="5">
    <source>
        <dbReference type="EMBL" id="UTV31033.1"/>
    </source>
</evidence>
<sequence length="328" mass="37215">MSQDNAHYLKTELYTLLNQESEIFEFLQAGSLDGLWYWDLENPTHEWMSPKFWTLLGYDPTEKQHLAAEWQELIFPEDLQVALNNFKQHCQDPLHPYDQVVRYRHKNGSTVWVRCRGIAIRDSSGKPVRMLGAHNDVTALKQTEEALRRKNLELEQLALRDPLTSLYNRRAFSELLEKELARSIRYQTPFSVAVINVDNFKTFNRNQGFQAGDQMLYSVSKTLLSVARHSDTVARLAGDEFIILMCQASLRESKIAGERYRTSIEQLLGQRGITVSVGLSSFTAPSNVNSALLSQLSEGVVTQASRALDGAKASGKNRYAILPTDTQS</sequence>
<dbReference type="PROSITE" id="PS50887">
    <property type="entry name" value="GGDEF"/>
    <property type="match status" value="1"/>
</dbReference>
<dbReference type="InterPro" id="IPR001610">
    <property type="entry name" value="PAC"/>
</dbReference>
<evidence type="ECO:0000256" key="2">
    <source>
        <dbReference type="ARBA" id="ARBA00034247"/>
    </source>
</evidence>
<evidence type="ECO:0000259" key="3">
    <source>
        <dbReference type="PROSITE" id="PS50113"/>
    </source>
</evidence>
<dbReference type="NCBIfam" id="TIGR00229">
    <property type="entry name" value="sensory_box"/>
    <property type="match status" value="1"/>
</dbReference>
<keyword evidence="6" id="KW-1185">Reference proteome</keyword>
<dbReference type="RefSeq" id="WP_255392397.1">
    <property type="nucleotide sequence ID" value="NZ_CP101510.1"/>
</dbReference>
<dbReference type="NCBIfam" id="TIGR00254">
    <property type="entry name" value="GGDEF"/>
    <property type="match status" value="1"/>
</dbReference>
<dbReference type="CDD" id="cd01949">
    <property type="entry name" value="GGDEF"/>
    <property type="match status" value="1"/>
</dbReference>
<feature type="domain" description="PAC" evidence="3">
    <location>
        <begin position="97"/>
        <end position="149"/>
    </location>
</feature>
<dbReference type="EMBL" id="CP101510">
    <property type="protein sequence ID" value="UTV31033.1"/>
    <property type="molecule type" value="Genomic_DNA"/>
</dbReference>
<evidence type="ECO:0000313" key="6">
    <source>
        <dbReference type="Proteomes" id="UP001057998"/>
    </source>
</evidence>
<dbReference type="SUPFAM" id="SSF55785">
    <property type="entry name" value="PYP-like sensor domain (PAS domain)"/>
    <property type="match status" value="1"/>
</dbReference>
<dbReference type="InterPro" id="IPR050469">
    <property type="entry name" value="Diguanylate_Cyclase"/>
</dbReference>
<gene>
    <name evidence="5" type="ORF">NNL38_24410</name>
</gene>
<reference evidence="5" key="1">
    <citation type="submission" date="2022-07" db="EMBL/GenBank/DDBJ databases">
        <title>Genome sequencing of Photobacterium atrarenae GJH2-4.</title>
        <authorList>
            <person name="Park S.-J."/>
        </authorList>
    </citation>
    <scope>NUCLEOTIDE SEQUENCE</scope>
    <source>
        <strain evidence="5">GJH2-4</strain>
    </source>
</reference>
<proteinExistence type="predicted"/>
<dbReference type="SUPFAM" id="SSF55073">
    <property type="entry name" value="Nucleotide cyclase"/>
    <property type="match status" value="1"/>
</dbReference>
<dbReference type="SMART" id="SM00086">
    <property type="entry name" value="PAC"/>
    <property type="match status" value="1"/>
</dbReference>
<dbReference type="InterPro" id="IPR000700">
    <property type="entry name" value="PAS-assoc_C"/>
</dbReference>
<dbReference type="Gene3D" id="3.30.70.270">
    <property type="match status" value="1"/>
</dbReference>
<dbReference type="SMART" id="SM00267">
    <property type="entry name" value="GGDEF"/>
    <property type="match status" value="1"/>
</dbReference>
<name>A0ABY5GRX5_9GAMM</name>
<dbReference type="InterPro" id="IPR000160">
    <property type="entry name" value="GGDEF_dom"/>
</dbReference>
<evidence type="ECO:0000256" key="1">
    <source>
        <dbReference type="ARBA" id="ARBA00012528"/>
    </source>
</evidence>
<dbReference type="InterPro" id="IPR013655">
    <property type="entry name" value="PAS_fold_3"/>
</dbReference>
<dbReference type="GO" id="GO:0052621">
    <property type="term" value="F:diguanylate cyclase activity"/>
    <property type="evidence" value="ECO:0007669"/>
    <property type="project" value="UniProtKB-EC"/>
</dbReference>
<dbReference type="Proteomes" id="UP001057998">
    <property type="component" value="Chromosome 3"/>
</dbReference>
<feature type="domain" description="GGDEF" evidence="4">
    <location>
        <begin position="188"/>
        <end position="324"/>
    </location>
</feature>
<evidence type="ECO:0000259" key="4">
    <source>
        <dbReference type="PROSITE" id="PS50887"/>
    </source>
</evidence>
<dbReference type="Gene3D" id="3.30.450.20">
    <property type="entry name" value="PAS domain"/>
    <property type="match status" value="1"/>
</dbReference>
<dbReference type="PROSITE" id="PS50113">
    <property type="entry name" value="PAC"/>
    <property type="match status" value="1"/>
</dbReference>
<dbReference type="EC" id="2.7.7.65" evidence="1"/>
<dbReference type="InterPro" id="IPR029787">
    <property type="entry name" value="Nucleotide_cyclase"/>
</dbReference>
<dbReference type="InterPro" id="IPR035965">
    <property type="entry name" value="PAS-like_dom_sf"/>
</dbReference>
<dbReference type="CDD" id="cd00130">
    <property type="entry name" value="PAS"/>
    <property type="match status" value="1"/>
</dbReference>
<organism evidence="5 6">
    <name type="scientific">Photobacterium atrarenae</name>
    <dbReference type="NCBI Taxonomy" id="865757"/>
    <lineage>
        <taxon>Bacteria</taxon>
        <taxon>Pseudomonadati</taxon>
        <taxon>Pseudomonadota</taxon>
        <taxon>Gammaproteobacteria</taxon>
        <taxon>Vibrionales</taxon>
        <taxon>Vibrionaceae</taxon>
        <taxon>Photobacterium</taxon>
    </lineage>
</organism>